<keyword evidence="3" id="KW-1185">Reference proteome</keyword>
<feature type="region of interest" description="Disordered" evidence="1">
    <location>
        <begin position="185"/>
        <end position="207"/>
    </location>
</feature>
<evidence type="ECO:0000256" key="1">
    <source>
        <dbReference type="SAM" id="MobiDB-lite"/>
    </source>
</evidence>
<proteinExistence type="predicted"/>
<evidence type="ECO:0000313" key="2">
    <source>
        <dbReference type="EMBL" id="GBG78905.1"/>
    </source>
</evidence>
<feature type="region of interest" description="Disordered" evidence="1">
    <location>
        <begin position="1"/>
        <end position="112"/>
    </location>
</feature>
<dbReference type="AlphaFoldDB" id="A0A388L9B8"/>
<comment type="caution">
    <text evidence="2">The sequence shown here is derived from an EMBL/GenBank/DDBJ whole genome shotgun (WGS) entry which is preliminary data.</text>
</comment>
<gene>
    <name evidence="2" type="ORF">CBR_g28619</name>
</gene>
<accession>A0A388L9B8</accession>
<evidence type="ECO:0000313" key="3">
    <source>
        <dbReference type="Proteomes" id="UP000265515"/>
    </source>
</evidence>
<dbReference type="Gramene" id="GBG78905">
    <property type="protein sequence ID" value="GBG78905"/>
    <property type="gene ID" value="CBR_g28619"/>
</dbReference>
<organism evidence="2 3">
    <name type="scientific">Chara braunii</name>
    <name type="common">Braun's stonewort</name>
    <dbReference type="NCBI Taxonomy" id="69332"/>
    <lineage>
        <taxon>Eukaryota</taxon>
        <taxon>Viridiplantae</taxon>
        <taxon>Streptophyta</taxon>
        <taxon>Charophyceae</taxon>
        <taxon>Charales</taxon>
        <taxon>Characeae</taxon>
        <taxon>Chara</taxon>
    </lineage>
</organism>
<dbReference type="Proteomes" id="UP000265515">
    <property type="component" value="Unassembled WGS sequence"/>
</dbReference>
<feature type="compositionally biased region" description="Basic and acidic residues" evidence="1">
    <location>
        <begin position="47"/>
        <end position="68"/>
    </location>
</feature>
<reference evidence="2 3" key="1">
    <citation type="journal article" date="2018" name="Cell">
        <title>The Chara Genome: Secondary Complexity and Implications for Plant Terrestrialization.</title>
        <authorList>
            <person name="Nishiyama T."/>
            <person name="Sakayama H."/>
            <person name="Vries J.D."/>
            <person name="Buschmann H."/>
            <person name="Saint-Marcoux D."/>
            <person name="Ullrich K.K."/>
            <person name="Haas F.B."/>
            <person name="Vanderstraeten L."/>
            <person name="Becker D."/>
            <person name="Lang D."/>
            <person name="Vosolsobe S."/>
            <person name="Rombauts S."/>
            <person name="Wilhelmsson P.K.I."/>
            <person name="Janitza P."/>
            <person name="Kern R."/>
            <person name="Heyl A."/>
            <person name="Rumpler F."/>
            <person name="Villalobos L.I.A.C."/>
            <person name="Clay J.M."/>
            <person name="Skokan R."/>
            <person name="Toyoda A."/>
            <person name="Suzuki Y."/>
            <person name="Kagoshima H."/>
            <person name="Schijlen E."/>
            <person name="Tajeshwar N."/>
            <person name="Catarino B."/>
            <person name="Hetherington A.J."/>
            <person name="Saltykova A."/>
            <person name="Bonnot C."/>
            <person name="Breuninger H."/>
            <person name="Symeonidi A."/>
            <person name="Radhakrishnan G.V."/>
            <person name="Van Nieuwerburgh F."/>
            <person name="Deforce D."/>
            <person name="Chang C."/>
            <person name="Karol K.G."/>
            <person name="Hedrich R."/>
            <person name="Ulvskov P."/>
            <person name="Glockner G."/>
            <person name="Delwiche C.F."/>
            <person name="Petrasek J."/>
            <person name="Van de Peer Y."/>
            <person name="Friml J."/>
            <person name="Beilby M."/>
            <person name="Dolan L."/>
            <person name="Kohara Y."/>
            <person name="Sugano S."/>
            <person name="Fujiyama A."/>
            <person name="Delaux P.-M."/>
            <person name="Quint M."/>
            <person name="TheiBen G."/>
            <person name="Hagemann M."/>
            <person name="Harholt J."/>
            <person name="Dunand C."/>
            <person name="Zachgo S."/>
            <person name="Langdale J."/>
            <person name="Maumus F."/>
            <person name="Straeten D.V.D."/>
            <person name="Gould S.B."/>
            <person name="Rensing S.A."/>
        </authorList>
    </citation>
    <scope>NUCLEOTIDE SEQUENCE [LARGE SCALE GENOMIC DNA]</scope>
    <source>
        <strain evidence="2 3">S276</strain>
    </source>
</reference>
<name>A0A388L9B8_CHABU</name>
<protein>
    <submittedName>
        <fullName evidence="2">Uncharacterized protein</fullName>
    </submittedName>
</protein>
<sequence>MSGKRRAPGREYSPPPFVVLSPRWSGSSLSGVRGRESGAGEVGSGVRGRESGAGEVGYGRHSEGDRDNAGSMPPPPARASEAGVDAEDQTAAPGVAHSGGSPPTVRGGVGGGWSAVRRVGDRLWEDYDAERGVFAGRTAVQTQAAEGGSGRPSLQMAGRMLGLSRAEMRRSLVLEAAGTSTDMLQGQQYTSGGEGLLMRPGTRQQRGLSEVEAPLAAEIAAGRPALDAIQRERGGDCCTGGGGRGCRHRVRADRDCGPQTQGTGGRGSRCSTGGIPHHMAARPPGEAARALERDDDVHRGFSNLRVRYDGLQLPAATSAMAHQALHTTTRME</sequence>
<dbReference type="EMBL" id="BFEA01000306">
    <property type="protein sequence ID" value="GBG78905.1"/>
    <property type="molecule type" value="Genomic_DNA"/>
</dbReference>